<dbReference type="Proteomes" id="UP000254069">
    <property type="component" value="Unassembled WGS sequence"/>
</dbReference>
<dbReference type="EMBL" id="UGYO01000001">
    <property type="protein sequence ID" value="SUI68624.1"/>
    <property type="molecule type" value="Genomic_DNA"/>
</dbReference>
<name>A0A379ZWQ0_9GAMM</name>
<reference evidence="2 3" key="1">
    <citation type="submission" date="2018-06" db="EMBL/GenBank/DDBJ databases">
        <authorList>
            <consortium name="Pathogen Informatics"/>
            <person name="Doyle S."/>
        </authorList>
    </citation>
    <scope>NUCLEOTIDE SEQUENCE [LARGE SCALE GENOMIC DNA]</scope>
    <source>
        <strain evidence="2 3">NCTC10738</strain>
    </source>
</reference>
<feature type="domain" description="Beta-ketoacyl synthase-like N-terminal" evidence="1">
    <location>
        <begin position="23"/>
        <end position="234"/>
    </location>
</feature>
<proteinExistence type="predicted"/>
<evidence type="ECO:0000313" key="2">
    <source>
        <dbReference type="EMBL" id="SUI68624.1"/>
    </source>
</evidence>
<gene>
    <name evidence="2" type="ORF">NCTC10738_02001</name>
</gene>
<evidence type="ECO:0000313" key="3">
    <source>
        <dbReference type="Proteomes" id="UP000254069"/>
    </source>
</evidence>
<dbReference type="InterPro" id="IPR016039">
    <property type="entry name" value="Thiolase-like"/>
</dbReference>
<protein>
    <recommendedName>
        <fullName evidence="1">Beta-ketoacyl synthase-like N-terminal domain-containing protein</fullName>
    </recommendedName>
</protein>
<dbReference type="Pfam" id="PF13723">
    <property type="entry name" value="Ketoacyl-synt_2"/>
    <property type="match status" value="1"/>
</dbReference>
<dbReference type="InterPro" id="IPR014030">
    <property type="entry name" value="Ketoacyl_synth_N"/>
</dbReference>
<keyword evidence="3" id="KW-1185">Reference proteome</keyword>
<organism evidence="2 3">
    <name type="scientific">Shewanella algae</name>
    <dbReference type="NCBI Taxonomy" id="38313"/>
    <lineage>
        <taxon>Bacteria</taxon>
        <taxon>Pseudomonadati</taxon>
        <taxon>Pseudomonadota</taxon>
        <taxon>Gammaproteobacteria</taxon>
        <taxon>Alteromonadales</taxon>
        <taxon>Shewanellaceae</taxon>
        <taxon>Shewanella</taxon>
    </lineage>
</organism>
<evidence type="ECO:0000259" key="1">
    <source>
        <dbReference type="Pfam" id="PF13723"/>
    </source>
</evidence>
<dbReference type="RefSeq" id="WP_115389618.1">
    <property type="nucleotide sequence ID" value="NZ_JADZHC010000087.1"/>
</dbReference>
<sequence length="242" mass="26387">MQLAFSILSWGAWSPEYQQQQDWQQWQSSDCALDDSDRIAPKLPQVAAMQRRRFSRLSKMMLEAAFQAEAPSQCRSVFASRHGELNRTIELLQDIIARQPLSPMGFSQSVHNTASGLFGIVTGNTGASTSVAAGTDTLSQAMLEAWAQLAEDPSPLLLVFGDDPVPPVYDEFTQEMELPLALSLQLAPANVTGIARVTLSQQTGAGQPLSFGALLQALANGTAIQGQLAHWHWQLEPSREPL</sequence>
<dbReference type="GO" id="GO:0016746">
    <property type="term" value="F:acyltransferase activity"/>
    <property type="evidence" value="ECO:0007669"/>
    <property type="project" value="InterPro"/>
</dbReference>
<dbReference type="SUPFAM" id="SSF53901">
    <property type="entry name" value="Thiolase-like"/>
    <property type="match status" value="1"/>
</dbReference>
<dbReference type="AlphaFoldDB" id="A0A379ZWQ0"/>
<accession>A0A379ZWQ0</accession>